<comment type="pathway">
    <text evidence="1">Carbohydrate acid metabolism.</text>
</comment>
<dbReference type="Gene3D" id="3.20.20.70">
    <property type="entry name" value="Aldolase class I"/>
    <property type="match status" value="1"/>
</dbReference>
<organism evidence="7 8">
    <name type="scientific">Streptomyces tubbatahanensis</name>
    <dbReference type="NCBI Taxonomy" id="2923272"/>
    <lineage>
        <taxon>Bacteria</taxon>
        <taxon>Bacillati</taxon>
        <taxon>Actinomycetota</taxon>
        <taxon>Actinomycetes</taxon>
        <taxon>Kitasatosporales</taxon>
        <taxon>Streptomycetaceae</taxon>
        <taxon>Streptomyces</taxon>
    </lineage>
</organism>
<dbReference type="Proteomes" id="UP001202244">
    <property type="component" value="Chromosome"/>
</dbReference>
<dbReference type="PANTHER" id="PTHR30246">
    <property type="entry name" value="2-KETO-3-DEOXY-6-PHOSPHOGLUCONATE ALDOLASE"/>
    <property type="match status" value="1"/>
</dbReference>
<feature type="region of interest" description="Disordered" evidence="6">
    <location>
        <begin position="1"/>
        <end position="20"/>
    </location>
</feature>
<gene>
    <name evidence="7" type="ORF">MMF93_32100</name>
</gene>
<evidence type="ECO:0000256" key="5">
    <source>
        <dbReference type="ARBA" id="ARBA00023277"/>
    </source>
</evidence>
<evidence type="ECO:0000313" key="8">
    <source>
        <dbReference type="Proteomes" id="UP001202244"/>
    </source>
</evidence>
<evidence type="ECO:0000256" key="4">
    <source>
        <dbReference type="ARBA" id="ARBA00023239"/>
    </source>
</evidence>
<name>A0ABY3Y197_9ACTN</name>
<keyword evidence="5" id="KW-0119">Carbohydrate metabolism</keyword>
<dbReference type="SUPFAM" id="SSF51569">
    <property type="entry name" value="Aldolase"/>
    <property type="match status" value="1"/>
</dbReference>
<comment type="similarity">
    <text evidence="2">Belongs to the KHG/KDPG aldolase family.</text>
</comment>
<dbReference type="RefSeq" id="WP_242756719.1">
    <property type="nucleotide sequence ID" value="NZ_CP093846.1"/>
</dbReference>
<dbReference type="InterPro" id="IPR000887">
    <property type="entry name" value="Aldlse_KDPG_KHG"/>
</dbReference>
<keyword evidence="8" id="KW-1185">Reference proteome</keyword>
<reference evidence="7 8" key="1">
    <citation type="journal article" date="2023" name="Microbiol. Spectr.">
        <title>Synergy between Genome Mining, Metabolomics, and Bioinformatics Uncovers Antibacterial Chlorinated Carbazole Alkaloids and Their Biosynthetic Gene Cluster from Streptomyces tubbatahanensis sp. nov., a Novel Actinomycete Isolated from Sulu Sea, Philippines.</title>
        <authorList>
            <person name="Tenebro C.P."/>
            <person name="Trono D.J.V.L."/>
            <person name="Balida L.A.P."/>
            <person name="Bayog L.K.A."/>
            <person name="Bruna J.R."/>
            <person name="Sabido E.M."/>
            <person name="Caspe D.P.C."/>
            <person name="de Los Santos E.L.C."/>
            <person name="Saludes J.P."/>
            <person name="Dalisay D.S."/>
        </authorList>
    </citation>
    <scope>NUCLEOTIDE SEQUENCE [LARGE SCALE GENOMIC DNA]</scope>
    <source>
        <strain evidence="7 8">DSD3025</strain>
    </source>
</reference>
<evidence type="ECO:0000256" key="2">
    <source>
        <dbReference type="ARBA" id="ARBA00006906"/>
    </source>
</evidence>
<protein>
    <submittedName>
        <fullName evidence="7">Bifunctional 4-hydroxy-2-oxoglutarate aldolase/2-dehydro-3-deoxy-phosphogluconate aldolase</fullName>
    </submittedName>
</protein>
<dbReference type="Pfam" id="PF01081">
    <property type="entry name" value="Aldolase"/>
    <property type="match status" value="1"/>
</dbReference>
<evidence type="ECO:0000313" key="7">
    <source>
        <dbReference type="EMBL" id="UNT00603.1"/>
    </source>
</evidence>
<accession>A0ABY3Y197</accession>
<evidence type="ECO:0000256" key="3">
    <source>
        <dbReference type="ARBA" id="ARBA00011233"/>
    </source>
</evidence>
<dbReference type="PANTHER" id="PTHR30246:SF1">
    <property type="entry name" value="2-DEHYDRO-3-DEOXY-6-PHOSPHOGALACTONATE ALDOLASE-RELATED"/>
    <property type="match status" value="1"/>
</dbReference>
<comment type="subunit">
    <text evidence="3">Homotrimer.</text>
</comment>
<evidence type="ECO:0000256" key="6">
    <source>
        <dbReference type="SAM" id="MobiDB-lite"/>
    </source>
</evidence>
<dbReference type="EMBL" id="CP093846">
    <property type="protein sequence ID" value="UNT00603.1"/>
    <property type="molecule type" value="Genomic_DNA"/>
</dbReference>
<dbReference type="InterPro" id="IPR013785">
    <property type="entry name" value="Aldolase_TIM"/>
</dbReference>
<sequence>MSAARQPAAPGSQDAPVADLGSTAHLSPALRSVIDRLETARIVPTVRAHDAESADRLARTLWRAGVRAFEFTATTPGWQELVARWTRQEPGVLLGLGTVTSASVAESALEAGAHFLVSPFQVPEVRGVVDAADRLFVEGGHSPTELRAAALRGVAKLFPAHVGGLAYLRSLRSVLPGARIMATGGVRLETAADWLAAGAFTVSIGRELAEADDVPAALERLRKQRAAGAGA</sequence>
<evidence type="ECO:0000256" key="1">
    <source>
        <dbReference type="ARBA" id="ARBA00004761"/>
    </source>
</evidence>
<proteinExistence type="inferred from homology"/>
<keyword evidence="4" id="KW-0456">Lyase</keyword>
<dbReference type="CDD" id="cd00452">
    <property type="entry name" value="KDPG_aldolase"/>
    <property type="match status" value="1"/>
</dbReference>